<dbReference type="EMBL" id="BMAT01004790">
    <property type="protein sequence ID" value="GFR80697.1"/>
    <property type="molecule type" value="Genomic_DNA"/>
</dbReference>
<gene>
    <name evidence="1" type="ORF">ElyMa_002322100</name>
</gene>
<sequence>MSNLGPCVSIFGSTRAGEDSSHYDLGMEIARKVGQSGYGIITGGGEGLMEAANKGANISGVSSVGLNINLPDEQNVNKFVDGDKLLNFEYFFVRKVMFVRYAQAIIILPGGFGTMDELFEILTLIQTKRVKQVPIVLVGKVFWSPLLDWIKKVVLDKFNYISEADMKLFSITDSPNEVVEIIDDFHKEGRFSFNF</sequence>
<dbReference type="GO" id="GO:0016787">
    <property type="term" value="F:hydrolase activity"/>
    <property type="evidence" value="ECO:0007669"/>
    <property type="project" value="InterPro"/>
</dbReference>
<dbReference type="GO" id="GO:0005829">
    <property type="term" value="C:cytosol"/>
    <property type="evidence" value="ECO:0007669"/>
    <property type="project" value="TreeGrafter"/>
</dbReference>
<dbReference type="NCBIfam" id="TIGR00730">
    <property type="entry name" value="Rossman fold protein, TIGR00730 family"/>
    <property type="match status" value="1"/>
</dbReference>
<dbReference type="Proteomes" id="UP000762676">
    <property type="component" value="Unassembled WGS sequence"/>
</dbReference>
<reference evidence="1 2" key="1">
    <citation type="journal article" date="2021" name="Elife">
        <title>Chloroplast acquisition without the gene transfer in kleptoplastic sea slugs, Plakobranchus ocellatus.</title>
        <authorList>
            <person name="Maeda T."/>
            <person name="Takahashi S."/>
            <person name="Yoshida T."/>
            <person name="Shimamura S."/>
            <person name="Takaki Y."/>
            <person name="Nagai Y."/>
            <person name="Toyoda A."/>
            <person name="Suzuki Y."/>
            <person name="Arimoto A."/>
            <person name="Ishii H."/>
            <person name="Satoh N."/>
            <person name="Nishiyama T."/>
            <person name="Hasebe M."/>
            <person name="Maruyama T."/>
            <person name="Minagawa J."/>
            <person name="Obokata J."/>
            <person name="Shigenobu S."/>
        </authorList>
    </citation>
    <scope>NUCLEOTIDE SEQUENCE [LARGE SCALE GENOMIC DNA]</scope>
</reference>
<evidence type="ECO:0000313" key="2">
    <source>
        <dbReference type="Proteomes" id="UP000762676"/>
    </source>
</evidence>
<organism evidence="1 2">
    <name type="scientific">Elysia marginata</name>
    <dbReference type="NCBI Taxonomy" id="1093978"/>
    <lineage>
        <taxon>Eukaryota</taxon>
        <taxon>Metazoa</taxon>
        <taxon>Spiralia</taxon>
        <taxon>Lophotrochozoa</taxon>
        <taxon>Mollusca</taxon>
        <taxon>Gastropoda</taxon>
        <taxon>Heterobranchia</taxon>
        <taxon>Euthyneura</taxon>
        <taxon>Panpulmonata</taxon>
        <taxon>Sacoglossa</taxon>
        <taxon>Placobranchoidea</taxon>
        <taxon>Plakobranchidae</taxon>
        <taxon>Elysia</taxon>
    </lineage>
</organism>
<dbReference type="InterPro" id="IPR052341">
    <property type="entry name" value="LOG_family_nucleotidases"/>
</dbReference>
<dbReference type="AlphaFoldDB" id="A0AAV4G508"/>
<proteinExistence type="predicted"/>
<dbReference type="Gene3D" id="3.40.50.450">
    <property type="match status" value="1"/>
</dbReference>
<evidence type="ECO:0000313" key="1">
    <source>
        <dbReference type="EMBL" id="GFR80697.1"/>
    </source>
</evidence>
<comment type="caution">
    <text evidence="1">The sequence shown here is derived from an EMBL/GenBank/DDBJ whole genome shotgun (WGS) entry which is preliminary data.</text>
</comment>
<dbReference type="SUPFAM" id="SSF102405">
    <property type="entry name" value="MCP/YpsA-like"/>
    <property type="match status" value="1"/>
</dbReference>
<dbReference type="PANTHER" id="PTHR43393:SF3">
    <property type="entry name" value="LYSINE DECARBOXYLASE-LIKE PROTEIN"/>
    <property type="match status" value="1"/>
</dbReference>
<dbReference type="GO" id="GO:0009691">
    <property type="term" value="P:cytokinin biosynthetic process"/>
    <property type="evidence" value="ECO:0007669"/>
    <property type="project" value="InterPro"/>
</dbReference>
<dbReference type="Pfam" id="PF03641">
    <property type="entry name" value="Lysine_decarbox"/>
    <property type="match status" value="1"/>
</dbReference>
<keyword evidence="2" id="KW-1185">Reference proteome</keyword>
<dbReference type="InterPro" id="IPR005269">
    <property type="entry name" value="LOG"/>
</dbReference>
<name>A0AAV4G508_9GAST</name>
<protein>
    <submittedName>
        <fullName evidence="1">Cytokinin riboside 5'-monophosphate phosphoribohydrolase</fullName>
    </submittedName>
</protein>
<dbReference type="PANTHER" id="PTHR43393">
    <property type="entry name" value="CYTOKININ RIBOSIDE 5'-MONOPHOSPHATE PHOSPHORIBOHYDROLASE"/>
    <property type="match status" value="1"/>
</dbReference>
<accession>A0AAV4G508</accession>
<dbReference type="InterPro" id="IPR031100">
    <property type="entry name" value="LOG_fam"/>
</dbReference>